<comment type="caution">
    <text evidence="2">The sequence shown here is derived from an EMBL/GenBank/DDBJ whole genome shotgun (WGS) entry which is preliminary data.</text>
</comment>
<organism evidence="2 3">
    <name type="scientific">Podospora appendiculata</name>
    <dbReference type="NCBI Taxonomy" id="314037"/>
    <lineage>
        <taxon>Eukaryota</taxon>
        <taxon>Fungi</taxon>
        <taxon>Dikarya</taxon>
        <taxon>Ascomycota</taxon>
        <taxon>Pezizomycotina</taxon>
        <taxon>Sordariomycetes</taxon>
        <taxon>Sordariomycetidae</taxon>
        <taxon>Sordariales</taxon>
        <taxon>Podosporaceae</taxon>
        <taxon>Podospora</taxon>
    </lineage>
</organism>
<reference evidence="2" key="2">
    <citation type="submission" date="2023-06" db="EMBL/GenBank/DDBJ databases">
        <authorList>
            <consortium name="Lawrence Berkeley National Laboratory"/>
            <person name="Haridas S."/>
            <person name="Hensen N."/>
            <person name="Bonometti L."/>
            <person name="Westerberg I."/>
            <person name="Brannstrom I.O."/>
            <person name="Guillou S."/>
            <person name="Cros-Aarteil S."/>
            <person name="Calhoun S."/>
            <person name="Kuo A."/>
            <person name="Mondo S."/>
            <person name="Pangilinan J."/>
            <person name="Riley R."/>
            <person name="Labutti K."/>
            <person name="Andreopoulos B."/>
            <person name="Lipzen A."/>
            <person name="Chen C."/>
            <person name="Yanf M."/>
            <person name="Daum C."/>
            <person name="Ng V."/>
            <person name="Clum A."/>
            <person name="Steindorff A."/>
            <person name="Ohm R."/>
            <person name="Martin F."/>
            <person name="Silar P."/>
            <person name="Natvig D."/>
            <person name="Lalanne C."/>
            <person name="Gautier V."/>
            <person name="Ament-Velasquez S.L."/>
            <person name="Kruys A."/>
            <person name="Hutchinson M.I."/>
            <person name="Powell A.J."/>
            <person name="Barry K."/>
            <person name="Miller A.N."/>
            <person name="Grigoriev I.V."/>
            <person name="Debuchy R."/>
            <person name="Gladieux P."/>
            <person name="Thoren M.H."/>
            <person name="Johannesson H."/>
        </authorList>
    </citation>
    <scope>NUCLEOTIDE SEQUENCE</scope>
    <source>
        <strain evidence="2">CBS 314.62</strain>
    </source>
</reference>
<name>A0AAE0XIT5_9PEZI</name>
<dbReference type="PANTHER" id="PTHR32487:SF0">
    <property type="entry name" value="3-OXO-DELTA(4,5)-STEROID 5-BETA-REDUCTASE"/>
    <property type="match status" value="1"/>
</dbReference>
<evidence type="ECO:0000313" key="2">
    <source>
        <dbReference type="EMBL" id="KAK3694203.1"/>
    </source>
</evidence>
<dbReference type="EMBL" id="JAULSO010000001">
    <property type="protein sequence ID" value="KAK3694203.1"/>
    <property type="molecule type" value="Genomic_DNA"/>
</dbReference>
<dbReference type="PANTHER" id="PTHR32487">
    <property type="entry name" value="3-OXO-DELTA(4,5)-STEROID 5-BETA-REDUCTASE"/>
    <property type="match status" value="1"/>
</dbReference>
<feature type="domain" description="PRISE-like Rossmann-fold" evidence="1">
    <location>
        <begin position="60"/>
        <end position="272"/>
    </location>
</feature>
<dbReference type="AlphaFoldDB" id="A0AAE0XIT5"/>
<dbReference type="SUPFAM" id="SSF51735">
    <property type="entry name" value="NAD(P)-binding Rossmann-fold domains"/>
    <property type="match status" value="1"/>
</dbReference>
<protein>
    <recommendedName>
        <fullName evidence="1">PRISE-like Rossmann-fold domain-containing protein</fullName>
    </recommendedName>
</protein>
<accession>A0AAE0XIT5</accession>
<evidence type="ECO:0000313" key="3">
    <source>
        <dbReference type="Proteomes" id="UP001270362"/>
    </source>
</evidence>
<evidence type="ECO:0000259" key="1">
    <source>
        <dbReference type="Pfam" id="PF22917"/>
    </source>
</evidence>
<dbReference type="InterPro" id="IPR036291">
    <property type="entry name" value="NAD(P)-bd_dom_sf"/>
</dbReference>
<dbReference type="Proteomes" id="UP001270362">
    <property type="component" value="Unassembled WGS sequence"/>
</dbReference>
<proteinExistence type="predicted"/>
<dbReference type="Gene3D" id="3.40.50.720">
    <property type="entry name" value="NAD(P)-binding Rossmann-like Domain"/>
    <property type="match status" value="1"/>
</dbReference>
<dbReference type="Pfam" id="PF22917">
    <property type="entry name" value="PRISE"/>
    <property type="match status" value="1"/>
</dbReference>
<dbReference type="InterPro" id="IPR055222">
    <property type="entry name" value="PRISE-like_Rossmann-fold"/>
</dbReference>
<dbReference type="CDD" id="cd08948">
    <property type="entry name" value="5beta-POR_like_SDR_a"/>
    <property type="match status" value="1"/>
</dbReference>
<keyword evidence="3" id="KW-1185">Reference proteome</keyword>
<sequence>MATAIVLGATGILGREIVKELGRKPDQWKTVHAVSRSKKDEYPSNVVHHRIDLTSPAEEMAKELKDVKGDYVFFAAYLQKDTEQENWKVNGDMLESFLQALEITGAVRSIQRFILVTGAKQYGVHLGQPKNPQLESDPWLRDTRWPPNFYYRQQDILKAFCAKHTSVSWVVTYPNDVIGFATGNFMNLVSGLGIYAAVSKEMGQDLVFPGSETFYTKFDSFTCSKLHAQFCEWAALEPKAANQAFNVVNGDVQSWQDMWPRVARRFGMKVKADQFVGESELADRTTLDTPPLSLVANEIGLEGKVLPSRVEQRISLVKWSQADEVKQAWSRLAKREGLQEEAMEKATWAFLDFVLGRSFDIVISMSKSREMGWTGYYDTWQSLSDVFGELEAAKVLPKA</sequence>
<gene>
    <name evidence="2" type="ORF">B0T22DRAFT_451911</name>
</gene>
<reference evidence="2" key="1">
    <citation type="journal article" date="2023" name="Mol. Phylogenet. Evol.">
        <title>Genome-scale phylogeny and comparative genomics of the fungal order Sordariales.</title>
        <authorList>
            <person name="Hensen N."/>
            <person name="Bonometti L."/>
            <person name="Westerberg I."/>
            <person name="Brannstrom I.O."/>
            <person name="Guillou S."/>
            <person name="Cros-Aarteil S."/>
            <person name="Calhoun S."/>
            <person name="Haridas S."/>
            <person name="Kuo A."/>
            <person name="Mondo S."/>
            <person name="Pangilinan J."/>
            <person name="Riley R."/>
            <person name="LaButti K."/>
            <person name="Andreopoulos B."/>
            <person name="Lipzen A."/>
            <person name="Chen C."/>
            <person name="Yan M."/>
            <person name="Daum C."/>
            <person name="Ng V."/>
            <person name="Clum A."/>
            <person name="Steindorff A."/>
            <person name="Ohm R.A."/>
            <person name="Martin F."/>
            <person name="Silar P."/>
            <person name="Natvig D.O."/>
            <person name="Lalanne C."/>
            <person name="Gautier V."/>
            <person name="Ament-Velasquez S.L."/>
            <person name="Kruys A."/>
            <person name="Hutchinson M.I."/>
            <person name="Powell A.J."/>
            <person name="Barry K."/>
            <person name="Miller A.N."/>
            <person name="Grigoriev I.V."/>
            <person name="Debuchy R."/>
            <person name="Gladieux P."/>
            <person name="Hiltunen Thoren M."/>
            <person name="Johannesson H."/>
        </authorList>
    </citation>
    <scope>NUCLEOTIDE SEQUENCE</scope>
    <source>
        <strain evidence="2">CBS 314.62</strain>
    </source>
</reference>